<name>A0A1I1GJ07_9GAMM</name>
<dbReference type="AlphaFoldDB" id="A0A1I1GJ07"/>
<dbReference type="Gene3D" id="2.60.40.10">
    <property type="entry name" value="Immunoglobulins"/>
    <property type="match status" value="1"/>
</dbReference>
<keyword evidence="9" id="KW-1185">Reference proteome</keyword>
<evidence type="ECO:0000313" key="9">
    <source>
        <dbReference type="Proteomes" id="UP000199046"/>
    </source>
</evidence>
<accession>A0A1I1GJ07</accession>
<dbReference type="InterPro" id="IPR013783">
    <property type="entry name" value="Ig-like_fold"/>
</dbReference>
<reference evidence="9" key="1">
    <citation type="submission" date="2016-10" db="EMBL/GenBank/DDBJ databases">
        <authorList>
            <person name="Varghese N."/>
            <person name="Submissions S."/>
        </authorList>
    </citation>
    <scope>NUCLEOTIDE SEQUENCE [LARGE SCALE GENOMIC DNA]</scope>
    <source>
        <strain evidence="9">DSM 23439</strain>
    </source>
</reference>
<protein>
    <recommendedName>
        <fullName evidence="4">Glucans biosynthesis protein G</fullName>
    </recommendedName>
</protein>
<dbReference type="EMBL" id="FOLY01000001">
    <property type="protein sequence ID" value="SFC09140.1"/>
    <property type="molecule type" value="Genomic_DNA"/>
</dbReference>
<evidence type="ECO:0000256" key="4">
    <source>
        <dbReference type="ARBA" id="ARBA00015376"/>
    </source>
</evidence>
<proteinExistence type="inferred from homology"/>
<dbReference type="PIRSF" id="PIRSF006281">
    <property type="entry name" value="MdoG"/>
    <property type="match status" value="1"/>
</dbReference>
<gene>
    <name evidence="8" type="ORF">SAMN05421848_0504</name>
</gene>
<evidence type="ECO:0000256" key="5">
    <source>
        <dbReference type="ARBA" id="ARBA00022729"/>
    </source>
</evidence>
<dbReference type="InterPro" id="IPR014438">
    <property type="entry name" value="Glucan_biosyn_MdoG/MdoD"/>
</dbReference>
<feature type="domain" description="Glucan biosynthesis periplasmic MdoG C-terminal" evidence="7">
    <location>
        <begin position="44"/>
        <end position="526"/>
    </location>
</feature>
<dbReference type="SUPFAM" id="SSF74650">
    <property type="entry name" value="Galactose mutarotase-like"/>
    <property type="match status" value="1"/>
</dbReference>
<evidence type="ECO:0000256" key="2">
    <source>
        <dbReference type="ARBA" id="ARBA00005001"/>
    </source>
</evidence>
<organism evidence="8 9">
    <name type="scientific">Kushneria avicenniae</name>
    <dbReference type="NCBI Taxonomy" id="402385"/>
    <lineage>
        <taxon>Bacteria</taxon>
        <taxon>Pseudomonadati</taxon>
        <taxon>Pseudomonadota</taxon>
        <taxon>Gammaproteobacteria</taxon>
        <taxon>Oceanospirillales</taxon>
        <taxon>Halomonadaceae</taxon>
        <taxon>Kushneria</taxon>
    </lineage>
</organism>
<dbReference type="GO" id="GO:0030288">
    <property type="term" value="C:outer membrane-bounded periplasmic space"/>
    <property type="evidence" value="ECO:0007669"/>
    <property type="project" value="TreeGrafter"/>
</dbReference>
<dbReference type="InterPro" id="IPR007444">
    <property type="entry name" value="Glucan_biosyn_MdoG_C"/>
</dbReference>
<dbReference type="InterPro" id="IPR014756">
    <property type="entry name" value="Ig_E-set"/>
</dbReference>
<comment type="subcellular location">
    <subcellularLocation>
        <location evidence="1">Periplasm</location>
    </subcellularLocation>
</comment>
<dbReference type="PANTHER" id="PTHR30504:SF4">
    <property type="entry name" value="GLUCANS BIOSYNTHESIS PROTEIN G"/>
    <property type="match status" value="1"/>
</dbReference>
<dbReference type="GO" id="GO:0051274">
    <property type="term" value="P:beta-glucan biosynthetic process"/>
    <property type="evidence" value="ECO:0007669"/>
    <property type="project" value="TreeGrafter"/>
</dbReference>
<evidence type="ECO:0000313" key="8">
    <source>
        <dbReference type="EMBL" id="SFC09140.1"/>
    </source>
</evidence>
<keyword evidence="5" id="KW-0732">Signal</keyword>
<evidence type="ECO:0000259" key="7">
    <source>
        <dbReference type="Pfam" id="PF04349"/>
    </source>
</evidence>
<dbReference type="SUPFAM" id="SSF81296">
    <property type="entry name" value="E set domains"/>
    <property type="match status" value="1"/>
</dbReference>
<dbReference type="PANTHER" id="PTHR30504">
    <property type="entry name" value="GLUCANS BIOSYNTHESIS PROTEIN"/>
    <property type="match status" value="1"/>
</dbReference>
<dbReference type="STRING" id="402385.SAMN05421848_0504"/>
<dbReference type="Proteomes" id="UP000199046">
    <property type="component" value="Unassembled WGS sequence"/>
</dbReference>
<sequence length="531" mass="59577">MRNVAVTSNLKTSGSPVVYTTLKKGAVLAFGIASLFSVQAALAFDFNDVSQEAQELAQRGYSAPQSNLPGSLSGLNFQQYQQIQYKPAQSHWRSDNLRFDLGFFHEGMHYNTPVTINEVNGDDVHELKFSPDNFNYGNLDVDKSKFKDLGFAGFKINYGDSPDKKSESMVFLGASYFRVAGQNQRYGISSRGLAVDTGLNSGEEFPRFKEFWVVKPQGDDRYLTIYALLDSPSVTGAYRFILRPGQDSVVDVQSRLFLRRQVTKLGIAPLTSMYLFGPAQPAGNNNYRPAIHDSNGLQLATGDGQWMWRPLANPKRLSVDTFPANNPRGMGLLQRDHEFDNYQDIENRYDLRPSAWVEPQNGWGDGQVELVQIPTPDETNDNIVSFWRPTQELPTNQPLDYNYTINWTLNESRYHTPDLGWVAQTRRARGEVTQDNLVRKNDDSTLYVVDFVGPNLKSTGSDANVQADIDVGDNGQVVRSEVVRNPAMGGYRLKLSVKANDTSKPINMKAFLKNGDSRLTETWNYVLPANE</sequence>
<dbReference type="InterPro" id="IPR014718">
    <property type="entry name" value="GH-type_carb-bd"/>
</dbReference>
<evidence type="ECO:0000256" key="3">
    <source>
        <dbReference type="ARBA" id="ARBA00009284"/>
    </source>
</evidence>
<dbReference type="GO" id="GO:0003824">
    <property type="term" value="F:catalytic activity"/>
    <property type="evidence" value="ECO:0007669"/>
    <property type="project" value="InterPro"/>
</dbReference>
<dbReference type="FunFam" id="2.70.98.10:FF:000001">
    <property type="entry name" value="Glucans biosynthesis protein G"/>
    <property type="match status" value="1"/>
</dbReference>
<comment type="pathway">
    <text evidence="2">Glycan metabolism; osmoregulated periplasmic glucan (OPG) biosynthesis.</text>
</comment>
<dbReference type="UniPathway" id="UPA00637"/>
<dbReference type="OrthoDB" id="335750at2"/>
<dbReference type="GO" id="GO:0030246">
    <property type="term" value="F:carbohydrate binding"/>
    <property type="evidence" value="ECO:0007669"/>
    <property type="project" value="InterPro"/>
</dbReference>
<dbReference type="Gene3D" id="2.70.98.10">
    <property type="match status" value="1"/>
</dbReference>
<evidence type="ECO:0000256" key="1">
    <source>
        <dbReference type="ARBA" id="ARBA00004418"/>
    </source>
</evidence>
<keyword evidence="6" id="KW-0574">Periplasm</keyword>
<dbReference type="Pfam" id="PF04349">
    <property type="entry name" value="MdoG"/>
    <property type="match status" value="1"/>
</dbReference>
<comment type="similarity">
    <text evidence="3">Belongs to the OpgD/OpgG family.</text>
</comment>
<evidence type="ECO:0000256" key="6">
    <source>
        <dbReference type="ARBA" id="ARBA00022764"/>
    </source>
</evidence>
<dbReference type="InterPro" id="IPR011013">
    <property type="entry name" value="Gal_mutarotase_sf_dom"/>
</dbReference>